<gene>
    <name evidence="1" type="ORF">N7G274_000378</name>
</gene>
<protein>
    <submittedName>
        <fullName evidence="1">Uncharacterized protein</fullName>
    </submittedName>
</protein>
<comment type="caution">
    <text evidence="1">The sequence shown here is derived from an EMBL/GenBank/DDBJ whole genome shotgun (WGS) entry which is preliminary data.</text>
</comment>
<sequence>MLCFGHAPLLLSPAGRHESRLHFCTSRSLNPMRPRLRTTYAAVKRAELLRNVLLKERRPANGYRAMLATREQVLTRPYPTPTSIRMLEILVARRLKSRACKS</sequence>
<proteinExistence type="predicted"/>
<evidence type="ECO:0000313" key="2">
    <source>
        <dbReference type="Proteomes" id="UP001590950"/>
    </source>
</evidence>
<name>A0ABR4AUQ1_9LECA</name>
<accession>A0ABR4AUQ1</accession>
<dbReference type="Proteomes" id="UP001590950">
    <property type="component" value="Unassembled WGS sequence"/>
</dbReference>
<reference evidence="1 2" key="1">
    <citation type="submission" date="2024-09" db="EMBL/GenBank/DDBJ databases">
        <title>Rethinking Asexuality: The Enigmatic Case of Functional Sexual Genes in Lepraria (Stereocaulaceae).</title>
        <authorList>
            <person name="Doellman M."/>
            <person name="Sun Y."/>
            <person name="Barcenas-Pena A."/>
            <person name="Lumbsch H.T."/>
            <person name="Grewe F."/>
        </authorList>
    </citation>
    <scope>NUCLEOTIDE SEQUENCE [LARGE SCALE GENOMIC DNA]</scope>
    <source>
        <strain evidence="1 2">Mercado 3170</strain>
    </source>
</reference>
<dbReference type="EMBL" id="JBEFKJ010000001">
    <property type="protein sequence ID" value="KAL2048466.1"/>
    <property type="molecule type" value="Genomic_DNA"/>
</dbReference>
<evidence type="ECO:0000313" key="1">
    <source>
        <dbReference type="EMBL" id="KAL2048466.1"/>
    </source>
</evidence>
<organism evidence="1 2">
    <name type="scientific">Stereocaulon virgatum</name>
    <dbReference type="NCBI Taxonomy" id="373712"/>
    <lineage>
        <taxon>Eukaryota</taxon>
        <taxon>Fungi</taxon>
        <taxon>Dikarya</taxon>
        <taxon>Ascomycota</taxon>
        <taxon>Pezizomycotina</taxon>
        <taxon>Lecanoromycetes</taxon>
        <taxon>OSLEUM clade</taxon>
        <taxon>Lecanoromycetidae</taxon>
        <taxon>Lecanorales</taxon>
        <taxon>Lecanorineae</taxon>
        <taxon>Stereocaulaceae</taxon>
        <taxon>Stereocaulon</taxon>
    </lineage>
</organism>
<keyword evidence="2" id="KW-1185">Reference proteome</keyword>